<reference evidence="3" key="1">
    <citation type="submission" date="2016-10" db="EMBL/GenBank/DDBJ databases">
        <authorList>
            <person name="Varghese N."/>
            <person name="Submissions S."/>
        </authorList>
    </citation>
    <scope>NUCLEOTIDE SEQUENCE [LARGE SCALE GENOMIC DNA]</scope>
    <source>
        <strain evidence="3">DSM 44142</strain>
    </source>
</reference>
<protein>
    <submittedName>
        <fullName evidence="2">Uncharacterized protein</fullName>
    </submittedName>
</protein>
<dbReference type="AlphaFoldDB" id="A0A1H1A6C1"/>
<evidence type="ECO:0000313" key="2">
    <source>
        <dbReference type="EMBL" id="SDQ35255.1"/>
    </source>
</evidence>
<dbReference type="Proteomes" id="UP000183053">
    <property type="component" value="Unassembled WGS sequence"/>
</dbReference>
<feature type="region of interest" description="Disordered" evidence="1">
    <location>
        <begin position="196"/>
        <end position="239"/>
    </location>
</feature>
<proteinExistence type="predicted"/>
<feature type="compositionally biased region" description="Basic and acidic residues" evidence="1">
    <location>
        <begin position="480"/>
        <end position="491"/>
    </location>
</feature>
<organism evidence="2 3">
    <name type="scientific">Tsukamurella pulmonis</name>
    <dbReference type="NCBI Taxonomy" id="47312"/>
    <lineage>
        <taxon>Bacteria</taxon>
        <taxon>Bacillati</taxon>
        <taxon>Actinomycetota</taxon>
        <taxon>Actinomycetes</taxon>
        <taxon>Mycobacteriales</taxon>
        <taxon>Tsukamurellaceae</taxon>
        <taxon>Tsukamurella</taxon>
    </lineage>
</organism>
<dbReference type="EMBL" id="FNLF01000002">
    <property type="protein sequence ID" value="SDQ35255.1"/>
    <property type="molecule type" value="Genomic_DNA"/>
</dbReference>
<feature type="compositionally biased region" description="Polar residues" evidence="1">
    <location>
        <begin position="469"/>
        <end position="478"/>
    </location>
</feature>
<evidence type="ECO:0000313" key="3">
    <source>
        <dbReference type="Proteomes" id="UP000183053"/>
    </source>
</evidence>
<gene>
    <name evidence="2" type="ORF">SAMN04489765_0074</name>
</gene>
<sequence length="715" mass="76286">MRLHGVVDAATQRTGYKQQYRCSAAAPTVPWAVHLTTDRGAGHLFALLAFDFDAHAPAPALQRQYAARADAAARRMAQLLTDCGIEFSVCASGPGGGRHVWVALRDHLPLERVRRLARLARAAFGGAKGPLDIAPLSNATHGLVRPPGAPHPRGGRSEWIGGHPIEVLTVPSTTAAAIDRLMTRLDELVATTAGLSADEAPEASAERRTAGDLDPAPLRRGGPLPIAVDDDGAPWIEGRRRPLPKRQLDRAREPLGADDGSAVVFRLLCSAALASWKLRDVVDELAELPGMEHVRTVRVDGGRVPRSVGGSQSATAVLAADWKRAVTRIATRDLPSTARAAAAREVDENDPGFDAEAGAVADAIAHLEHRAALSCGRWKTRLGGIDRKVLHTLCTIAARANKLTIAAATRTVAEETGCGRESARLSLLRLERDGWIAMVAEAESTNAAVWELCPYGVDYEPPAAEHESAATSEKNTPPTDIHREIISDRSHQPTGGARGDLQGGEASAPPLASGTARRAAALERLALVQDLSRHDCFVPDHRGGLGSRAAWVYANLPADPTPIDAIWIPGLPARLVEHLLEHQLHPAGLVDVTAEGIARADPAARDAYARAMGTAGIGATRAEQYAVEREVWAWWCSAEEQASARAIAPKRGSTDRGRVFIADGQLTLQVGAPVPETAHLPPYPRGRLGRPNHRAAYAYIAARRQQRHAEQHAAA</sequence>
<accession>A0A1H1A6C1</accession>
<feature type="region of interest" description="Disordered" evidence="1">
    <location>
        <begin position="464"/>
        <end position="512"/>
    </location>
</feature>
<keyword evidence="3" id="KW-1185">Reference proteome</keyword>
<name>A0A1H1A6C1_9ACTN</name>
<evidence type="ECO:0000256" key="1">
    <source>
        <dbReference type="SAM" id="MobiDB-lite"/>
    </source>
</evidence>